<feature type="domain" description="AAA+ ATPase" evidence="11">
    <location>
        <begin position="479"/>
        <end position="625"/>
    </location>
</feature>
<protein>
    <recommendedName>
        <fullName evidence="2">alcohol dehydrogenase</fullName>
        <ecNumber evidence="2">1.1.1.1</ecNumber>
    </recommendedName>
</protein>
<dbReference type="GO" id="GO:0016620">
    <property type="term" value="F:oxidoreductase activity, acting on the aldehyde or oxo group of donors, NAD or NADP as acceptor"/>
    <property type="evidence" value="ECO:0007669"/>
    <property type="project" value="InterPro"/>
</dbReference>
<dbReference type="InterPro" id="IPR034789">
    <property type="entry name" value="AAD_C"/>
</dbReference>
<dbReference type="InterPro" id="IPR012079">
    <property type="entry name" value="Bifunc_Ald-ADH"/>
</dbReference>
<comment type="similarity">
    <text evidence="8">In the C-terminal section; belongs to the iron-containing alcohol dehydrogenase family.</text>
</comment>
<feature type="coiled-coil region" evidence="9">
    <location>
        <begin position="110"/>
        <end position="152"/>
    </location>
</feature>
<dbReference type="Proteomes" id="UP000001058">
    <property type="component" value="Unassembled WGS sequence"/>
</dbReference>
<dbReference type="eggNOG" id="KOG2450">
    <property type="taxonomic scope" value="Eukaryota"/>
</dbReference>
<feature type="compositionally biased region" description="Basic and acidic residues" evidence="10">
    <location>
        <begin position="69"/>
        <end position="80"/>
    </location>
</feature>
<feature type="region of interest" description="Disordered" evidence="10">
    <location>
        <begin position="1181"/>
        <end position="1214"/>
    </location>
</feature>
<comment type="similarity">
    <text evidence="7">In the N-terminal section; belongs to the aldehyde dehydrogenase family.</text>
</comment>
<dbReference type="Pfam" id="PF13424">
    <property type="entry name" value="TPR_12"/>
    <property type="match status" value="1"/>
</dbReference>
<comment type="cofactor">
    <cofactor evidence="1">
        <name>Fe(2+)</name>
        <dbReference type="ChEBI" id="CHEBI:29033"/>
    </cofactor>
</comment>
<dbReference type="InterPro" id="IPR011990">
    <property type="entry name" value="TPR-like_helical_dom_sf"/>
</dbReference>
<dbReference type="Gene3D" id="3.40.50.1970">
    <property type="match status" value="1"/>
</dbReference>
<dbReference type="InterPro" id="IPR016161">
    <property type="entry name" value="Ald_DH/histidinol_DH"/>
</dbReference>
<feature type="compositionally biased region" description="Low complexity" evidence="10">
    <location>
        <begin position="1182"/>
        <end position="1200"/>
    </location>
</feature>
<name>D8UI86_VOLCA</name>
<dbReference type="RefSeq" id="XP_002958348.1">
    <property type="nucleotide sequence ID" value="XM_002958302.1"/>
</dbReference>
<keyword evidence="9" id="KW-0175">Coiled coil</keyword>
<dbReference type="Gene3D" id="3.40.309.10">
    <property type="entry name" value="Aldehyde Dehydrogenase, Chain A, domain 2"/>
    <property type="match status" value="1"/>
</dbReference>
<keyword evidence="3" id="KW-0560">Oxidoreductase</keyword>
<dbReference type="OrthoDB" id="339764at2759"/>
<dbReference type="KEGG" id="vcn:VOLCADRAFT_119931"/>
<dbReference type="eggNOG" id="KOG3857">
    <property type="taxonomic scope" value="Eukaryota"/>
</dbReference>
<dbReference type="Pfam" id="PF00465">
    <property type="entry name" value="Fe-ADH"/>
    <property type="match status" value="1"/>
</dbReference>
<evidence type="ECO:0000256" key="4">
    <source>
        <dbReference type="ARBA" id="ARBA00023004"/>
    </source>
</evidence>
<feature type="region of interest" description="Disordered" evidence="10">
    <location>
        <begin position="1"/>
        <end position="103"/>
    </location>
</feature>
<dbReference type="InterPro" id="IPR016162">
    <property type="entry name" value="Ald_DH_N"/>
</dbReference>
<dbReference type="InterPro" id="IPR001670">
    <property type="entry name" value="ADH_Fe/GldA"/>
</dbReference>
<evidence type="ECO:0000256" key="10">
    <source>
        <dbReference type="SAM" id="MobiDB-lite"/>
    </source>
</evidence>
<dbReference type="PROSITE" id="PS00913">
    <property type="entry name" value="ADH_IRON_1"/>
    <property type="match status" value="1"/>
</dbReference>
<feature type="compositionally biased region" description="Pro residues" evidence="10">
    <location>
        <begin position="34"/>
        <end position="58"/>
    </location>
</feature>
<evidence type="ECO:0000259" key="11">
    <source>
        <dbReference type="SMART" id="SM00382"/>
    </source>
</evidence>
<evidence type="ECO:0000256" key="8">
    <source>
        <dbReference type="ARBA" id="ARBA00035645"/>
    </source>
</evidence>
<dbReference type="SUPFAM" id="SSF56796">
    <property type="entry name" value="Dehydroquinate synthase-like"/>
    <property type="match status" value="1"/>
</dbReference>
<dbReference type="GeneID" id="9620941"/>
<dbReference type="SUPFAM" id="SSF53720">
    <property type="entry name" value="ALDH-like"/>
    <property type="match status" value="1"/>
</dbReference>
<dbReference type="Pfam" id="PF13401">
    <property type="entry name" value="AAA_22"/>
    <property type="match status" value="1"/>
</dbReference>
<feature type="compositionally biased region" description="Low complexity" evidence="10">
    <location>
        <begin position="20"/>
        <end position="33"/>
    </location>
</feature>
<evidence type="ECO:0000256" key="7">
    <source>
        <dbReference type="ARBA" id="ARBA00035641"/>
    </source>
</evidence>
<dbReference type="Pfam" id="PF13374">
    <property type="entry name" value="TPR_10"/>
    <property type="match status" value="1"/>
</dbReference>
<dbReference type="InterPro" id="IPR015590">
    <property type="entry name" value="Aldehyde_DH_dom"/>
</dbReference>
<dbReference type="EMBL" id="GL378412">
    <property type="protein sequence ID" value="EFJ40570.1"/>
    <property type="molecule type" value="Genomic_DNA"/>
</dbReference>
<proteinExistence type="inferred from homology"/>
<dbReference type="InterPro" id="IPR049945">
    <property type="entry name" value="AAA_22"/>
</dbReference>
<keyword evidence="13" id="KW-1185">Reference proteome</keyword>
<dbReference type="Pfam" id="PF25137">
    <property type="entry name" value="ADH_Fe_C"/>
    <property type="match status" value="1"/>
</dbReference>
<keyword evidence="5" id="KW-0520">NAD</keyword>
<dbReference type="Pfam" id="PF00171">
    <property type="entry name" value="Aldedh"/>
    <property type="match status" value="1"/>
</dbReference>
<gene>
    <name evidence="12" type="ORF">VOLCADRAFT_119931</name>
</gene>
<dbReference type="GO" id="GO:0016887">
    <property type="term" value="F:ATP hydrolysis activity"/>
    <property type="evidence" value="ECO:0007669"/>
    <property type="project" value="InterPro"/>
</dbReference>
<dbReference type="Gene3D" id="3.40.605.10">
    <property type="entry name" value="Aldehyde Dehydrogenase, Chain A, domain 1"/>
    <property type="match status" value="1"/>
</dbReference>
<evidence type="ECO:0000256" key="1">
    <source>
        <dbReference type="ARBA" id="ARBA00001954"/>
    </source>
</evidence>
<dbReference type="GO" id="GO:0046872">
    <property type="term" value="F:metal ion binding"/>
    <property type="evidence" value="ECO:0007669"/>
    <property type="project" value="InterPro"/>
</dbReference>
<keyword evidence="6" id="KW-0511">Multifunctional enzyme</keyword>
<dbReference type="PROSITE" id="PS00060">
    <property type="entry name" value="ADH_IRON_2"/>
    <property type="match status" value="1"/>
</dbReference>
<dbReference type="CDD" id="cd07122">
    <property type="entry name" value="ALDH_F20_ACDH"/>
    <property type="match status" value="1"/>
</dbReference>
<dbReference type="EC" id="1.1.1.1" evidence="2"/>
<dbReference type="SMART" id="SM00382">
    <property type="entry name" value="AAA"/>
    <property type="match status" value="1"/>
</dbReference>
<dbReference type="PANTHER" id="PTHR11496:SF83">
    <property type="entry name" value="HYDROXYACID-OXOACID TRANSHYDROGENASE, MITOCHONDRIAL"/>
    <property type="match status" value="1"/>
</dbReference>
<reference evidence="12 13" key="1">
    <citation type="journal article" date="2010" name="Science">
        <title>Genomic analysis of organismal complexity in the multicellular green alga Volvox carteri.</title>
        <authorList>
            <person name="Prochnik S.E."/>
            <person name="Umen J."/>
            <person name="Nedelcu A.M."/>
            <person name="Hallmann A."/>
            <person name="Miller S.M."/>
            <person name="Nishii I."/>
            <person name="Ferris P."/>
            <person name="Kuo A."/>
            <person name="Mitros T."/>
            <person name="Fritz-Laylin L.K."/>
            <person name="Hellsten U."/>
            <person name="Chapman J."/>
            <person name="Simakov O."/>
            <person name="Rensing S.A."/>
            <person name="Terry A."/>
            <person name="Pangilinan J."/>
            <person name="Kapitonov V."/>
            <person name="Jurka J."/>
            <person name="Salamov A."/>
            <person name="Shapiro H."/>
            <person name="Schmutz J."/>
            <person name="Grimwood J."/>
            <person name="Lindquist E."/>
            <person name="Lucas S."/>
            <person name="Grigoriev I.V."/>
            <person name="Schmitt R."/>
            <person name="Kirk D."/>
            <person name="Rokhsar D.S."/>
        </authorList>
    </citation>
    <scope>NUCLEOTIDE SEQUENCE [LARGE SCALE GENOMIC DNA]</scope>
    <source>
        <strain evidence="13">f. Nagariensis / Eve</strain>
    </source>
</reference>
<evidence type="ECO:0000256" key="3">
    <source>
        <dbReference type="ARBA" id="ARBA00023002"/>
    </source>
</evidence>
<dbReference type="InterPro" id="IPR027417">
    <property type="entry name" value="P-loop_NTPase"/>
</dbReference>
<accession>D8UI86</accession>
<dbReference type="InterPro" id="IPR003593">
    <property type="entry name" value="AAA+_ATPase"/>
</dbReference>
<dbReference type="NCBIfam" id="NF010378">
    <property type="entry name" value="PRK13805.1"/>
    <property type="match status" value="1"/>
</dbReference>
<dbReference type="SUPFAM" id="SSF52540">
    <property type="entry name" value="P-loop containing nucleoside triphosphate hydrolases"/>
    <property type="match status" value="1"/>
</dbReference>
<evidence type="ECO:0000256" key="6">
    <source>
        <dbReference type="ARBA" id="ARBA00023268"/>
    </source>
</evidence>
<evidence type="ECO:0000313" key="12">
    <source>
        <dbReference type="EMBL" id="EFJ40570.1"/>
    </source>
</evidence>
<feature type="compositionally biased region" description="Low complexity" evidence="10">
    <location>
        <begin position="82"/>
        <end position="98"/>
    </location>
</feature>
<keyword evidence="4" id="KW-0408">Iron</keyword>
<dbReference type="FunFam" id="1.20.1090.10:FF:000001">
    <property type="entry name" value="Aldehyde-alcohol dehydrogenase"/>
    <property type="match status" value="1"/>
</dbReference>
<dbReference type="Gene3D" id="1.20.1090.10">
    <property type="entry name" value="Dehydroquinate synthase-like - alpha domain"/>
    <property type="match status" value="1"/>
</dbReference>
<evidence type="ECO:0000313" key="13">
    <source>
        <dbReference type="Proteomes" id="UP000001058"/>
    </source>
</evidence>
<evidence type="ECO:0000256" key="5">
    <source>
        <dbReference type="ARBA" id="ARBA00023027"/>
    </source>
</evidence>
<sequence>MGCGASQPAPRAVEPKAPEKAPSPSGGSMSGAAPTPPSPPPATKPSTPPKPPTAPTSPPSRKATNSESVKGDPTETKPEAKAPPSKAPSMASSRAASTARKEQEAAAAAAAEAAAAAAKAANEAEAAKAARLAQLAAEAQAARDEATAAAAAQAAARAVAGLALLHMYGDLLRDAPPPPAAAAAAAAATGGAAGGAAAGMGLHAATSAFRDLVAAMSAFARPYCGRGCVLHMLAADAAAERAAFEKLVSEMTTLADDLMNRATGSRGWDKVPQSLSGRADDALLVLRLGPSYTQPELRLLWRVSFGSATEVSWESWWGVFPAGIAKLPGLGMGPLAEKLGGMLAEGLFGFGSGYSGAEPGIQNKQGAESAKAAFQRHVLAANNVVPVAGRGVEAEAGISAYALAAAFGAPLTEAAAAGFDDLAGEVAAALAAAAVPVEGPYQLPPLPQLHVPREDLSERVAAALQGGGGGGGEGRADGKCRAVCLVGPPGMGKTTLAIEAAWRLVKAGAAQGGVVWVDLAGARTWHDVEARIMAALGLLKDNSDGRPRIVSTLRACCSGSRPLLLVVDTIDNALRQPGAADGLWGLLGAVVEGCAGVRLLLASAAPVSLGEGAEVTTVEDIEALGTNSARPHASSPLSSAGFAEITVGVIAGCLTALPTAHQVGLVANRAYKVEMANVYRVHALALTAQGKFEEAQAHGNMCIHLRSEAARKNPNSPAIASANMCLAASYVGMRLYGDAEELLRQAVDICVAYDDAKTLYDTAAAAALRVFGEFHAATAAAISGAATCADGLAAATAAAAAAASAGGDLAAAAKAQEAQHDRAAAVLAALSLETVDAAAAAYGRARNYTLQSRHKEAEVQYRRAVDLYGKTQARDQQVRVLGTQAHPEAASIARQLAAAAMATQRYAAAEPLCRQALAMAQHGMGMESKEAAAALSEYARCMVLQGRHPAAEPLLRQALDLRSKTDGEAAAATATARVALADCLAAQQDVAGAEPHYRKAHEALAALAAAAAGPSSSSSAVAREAALAAAAAAHGLGVSLVSQSKAGEAEGVLKEALETRRKYLGAATKRVQGEAHPDAATSLNHLATCLQAVALFQSALGEGHPNSALATNTLGLVLLGQGKAAEAVTVLEAAMTGMSANLISCKRGVAQAMKPVVIAPVSLRLAGRRAPRIVCEATAASPAPVAPKAETTPAAAPVPTNGSPVAPVKKERPPVADDQLAQLKAQLKRSQEAQHKYATFTQAQVDEIFRSAAEAANAARIPLAKMAVEETRMGVVEDKVVKNHFASEFIYNKYKNTKTCGVIEEDEAGGIQKVAEPVGVIAGIVPTTNPTSTAIFKALLSLKTRNALVLCPHPRAARCTIAAARIVRDAAVAAGAPSDIISWVESPSLPVSQALMQAPEISLILATGGPAMVRAAYSSGHPSLGVGAGNTPALIDETADVKMAVSSIMLSKTFDNGVICASEQSVVVVGKVYDEVRAEFIRRGAYFLNEEEKAKVRSGVLIDGKLNPNIVGQSIPKLAELFGIKVPEGTRVLIGEVEAWGDTEPLSQEKLCPILAMYKAPSFEQAVQLSHSLIMYGGAGHTSVLYTNPLNKAHIELFESTVKTGAIGDLYNFHLDPSLTLGCGTWGSTSVSNNVGPQHLINIKTVTSRRENMLWFRVPPKIYFKGGCLEVALRDLVGKKRAFVVTDKPLFDLGFADKVFYHVTPDPTLACINAGLSEILEFKPDVIIALGGGSPMDAAKIMWLMYECPETRFDGLAMRFMDIRKRVYEVPELGKKATMVCIPTTSGTGSEVTPFSVVTDERLGAKYPLADYALTPNMAIVDPQLVLNIPKKLTAWGGVDALTHALESYVSICATEYTRGLSREAISLLFKYLPRAYANGANDYEAREKVHYAATIAGMAFANAFLGICHSMAHKLGAAFHVPHGLANAALISHVIRYNATDMPAKQAAFPQYQYPNAKHHYAELATMLNLGGETDDEKVIKLIEAVEDLKRKVDIPATIKEIFNDPAKDDEFLQRVDMLAEDAFDDQCTGANPRYPLIADLRQMLLDAHHAPILPLKSLEFFSKV</sequence>
<dbReference type="InterPro" id="IPR056798">
    <property type="entry name" value="ADH_Fe_C"/>
</dbReference>
<dbReference type="InParanoid" id="D8UI86"/>
<dbReference type="GO" id="GO:0005739">
    <property type="term" value="C:mitochondrion"/>
    <property type="evidence" value="ECO:0007669"/>
    <property type="project" value="TreeGrafter"/>
</dbReference>
<dbReference type="InterPro" id="IPR018211">
    <property type="entry name" value="ADH_Fe_CS"/>
</dbReference>
<dbReference type="eggNOG" id="KOG1840">
    <property type="taxonomic scope" value="Eukaryota"/>
</dbReference>
<dbReference type="InterPro" id="IPR019734">
    <property type="entry name" value="TPR_rpt"/>
</dbReference>
<dbReference type="InterPro" id="IPR016163">
    <property type="entry name" value="Ald_DH_C"/>
</dbReference>
<dbReference type="GO" id="GO:0004022">
    <property type="term" value="F:alcohol dehydrogenase (NAD+) activity"/>
    <property type="evidence" value="ECO:0007669"/>
    <property type="project" value="InterPro"/>
</dbReference>
<dbReference type="SUPFAM" id="SSF48452">
    <property type="entry name" value="TPR-like"/>
    <property type="match status" value="2"/>
</dbReference>
<dbReference type="STRING" id="3068.D8UI86"/>
<dbReference type="InterPro" id="IPR039697">
    <property type="entry name" value="Alcohol_dehydrogenase_Fe"/>
</dbReference>
<organism evidence="13">
    <name type="scientific">Volvox carteri f. nagariensis</name>
    <dbReference type="NCBI Taxonomy" id="3068"/>
    <lineage>
        <taxon>Eukaryota</taxon>
        <taxon>Viridiplantae</taxon>
        <taxon>Chlorophyta</taxon>
        <taxon>core chlorophytes</taxon>
        <taxon>Chlorophyceae</taxon>
        <taxon>CS clade</taxon>
        <taxon>Chlamydomonadales</taxon>
        <taxon>Volvocaceae</taxon>
        <taxon>Volvox</taxon>
    </lineage>
</organism>
<dbReference type="Gene3D" id="1.25.40.10">
    <property type="entry name" value="Tetratricopeptide repeat domain"/>
    <property type="match status" value="3"/>
</dbReference>
<evidence type="ECO:0000256" key="2">
    <source>
        <dbReference type="ARBA" id="ARBA00013190"/>
    </source>
</evidence>
<dbReference type="FunFam" id="3.40.50.1970:FF:000002">
    <property type="entry name" value="Aldehyde-alcohol dehydrogenase"/>
    <property type="match status" value="1"/>
</dbReference>
<evidence type="ECO:0000256" key="9">
    <source>
        <dbReference type="SAM" id="Coils"/>
    </source>
</evidence>
<dbReference type="CDD" id="cd08178">
    <property type="entry name" value="AAD_C"/>
    <property type="match status" value="1"/>
</dbReference>
<dbReference type="SMART" id="SM00028">
    <property type="entry name" value="TPR"/>
    <property type="match status" value="8"/>
</dbReference>
<dbReference type="Gene3D" id="3.40.50.300">
    <property type="entry name" value="P-loop containing nucleotide triphosphate hydrolases"/>
    <property type="match status" value="1"/>
</dbReference>
<dbReference type="PANTHER" id="PTHR11496">
    <property type="entry name" value="ALCOHOL DEHYDROGENASE"/>
    <property type="match status" value="1"/>
</dbReference>